<evidence type="ECO:0000313" key="2">
    <source>
        <dbReference type="EMBL" id="KAL3801587.1"/>
    </source>
</evidence>
<feature type="domain" description="AB hydrolase-1" evidence="1">
    <location>
        <begin position="85"/>
        <end position="316"/>
    </location>
</feature>
<proteinExistence type="predicted"/>
<dbReference type="Proteomes" id="UP001530400">
    <property type="component" value="Unassembled WGS sequence"/>
</dbReference>
<dbReference type="AlphaFoldDB" id="A0ABD3QN26"/>
<accession>A0ABD3QN26</accession>
<protein>
    <recommendedName>
        <fullName evidence="1">AB hydrolase-1 domain-containing protein</fullName>
    </recommendedName>
</protein>
<evidence type="ECO:0000313" key="3">
    <source>
        <dbReference type="Proteomes" id="UP001530400"/>
    </source>
</evidence>
<dbReference type="PANTHER" id="PTHR42886:SF53">
    <property type="entry name" value="ALPHA_BETA-HYDROLASES SUPERFAMILY PROTEIN"/>
    <property type="match status" value="1"/>
</dbReference>
<dbReference type="Pfam" id="PF12697">
    <property type="entry name" value="Abhydrolase_6"/>
    <property type="match status" value="1"/>
</dbReference>
<organism evidence="2 3">
    <name type="scientific">Cyclotella atomus</name>
    <dbReference type="NCBI Taxonomy" id="382360"/>
    <lineage>
        <taxon>Eukaryota</taxon>
        <taxon>Sar</taxon>
        <taxon>Stramenopiles</taxon>
        <taxon>Ochrophyta</taxon>
        <taxon>Bacillariophyta</taxon>
        <taxon>Coscinodiscophyceae</taxon>
        <taxon>Thalassiosirophycidae</taxon>
        <taxon>Stephanodiscales</taxon>
        <taxon>Stephanodiscaceae</taxon>
        <taxon>Cyclotella</taxon>
    </lineage>
</organism>
<sequence>MQPKHSIRPLPNPEECQGYPPSMMMDKPDCELNFLLNVNNDNNSHHCLACSFILRGETLDSINLMSGEHLLSNSINHIDKTKPVIIVCHGSFSWRNQMLISNLASKLSIAMDVHTLRFDFTGNGHSTGEWKFGNLEQDYQDLCSIVDFVHSLGCEVGCIIGHSQGSASVLQCAARCATLEKQGLEIPCTKFVNLAGRYHSPSNDTSHKSFNQSHPLFDEDDMSQLKDIGYFYLKNTYGEERNDRFKITKEQVDKRTKRDTNQIMQHLQQSNTRIHILTIHGSKDEMVSVDNAYKFDRELASGNHILHIIEGAGHNFNGIKYHSSMVDAISSFVRK</sequence>
<dbReference type="InterPro" id="IPR000073">
    <property type="entry name" value="AB_hydrolase_1"/>
</dbReference>
<reference evidence="2 3" key="1">
    <citation type="submission" date="2024-10" db="EMBL/GenBank/DDBJ databases">
        <title>Updated reference genomes for cyclostephanoid diatoms.</title>
        <authorList>
            <person name="Roberts W.R."/>
            <person name="Alverson A.J."/>
        </authorList>
    </citation>
    <scope>NUCLEOTIDE SEQUENCE [LARGE SCALE GENOMIC DNA]</scope>
    <source>
        <strain evidence="2 3">AJA010-31</strain>
    </source>
</reference>
<keyword evidence="3" id="KW-1185">Reference proteome</keyword>
<dbReference type="InterPro" id="IPR029058">
    <property type="entry name" value="AB_hydrolase_fold"/>
</dbReference>
<dbReference type="PANTHER" id="PTHR42886">
    <property type="entry name" value="RE40534P-RELATED"/>
    <property type="match status" value="1"/>
</dbReference>
<dbReference type="EMBL" id="JALLPJ020000131">
    <property type="protein sequence ID" value="KAL3801587.1"/>
    <property type="molecule type" value="Genomic_DNA"/>
</dbReference>
<evidence type="ECO:0000259" key="1">
    <source>
        <dbReference type="Pfam" id="PF12697"/>
    </source>
</evidence>
<name>A0ABD3QN26_9STRA</name>
<comment type="caution">
    <text evidence="2">The sequence shown here is derived from an EMBL/GenBank/DDBJ whole genome shotgun (WGS) entry which is preliminary data.</text>
</comment>
<gene>
    <name evidence="2" type="ORF">ACHAWO_001392</name>
</gene>
<dbReference type="Gene3D" id="3.40.50.1820">
    <property type="entry name" value="alpha/beta hydrolase"/>
    <property type="match status" value="1"/>
</dbReference>
<dbReference type="SUPFAM" id="SSF53474">
    <property type="entry name" value="alpha/beta-Hydrolases"/>
    <property type="match status" value="1"/>
</dbReference>